<gene>
    <name evidence="5" type="ORF">Ahy_A10g051170</name>
</gene>
<dbReference type="EMBL" id="SDMP01000010">
    <property type="protein sequence ID" value="RYR36130.1"/>
    <property type="molecule type" value="Genomic_DNA"/>
</dbReference>
<dbReference type="Pfam" id="PF00657">
    <property type="entry name" value="Lipase_GDSL"/>
    <property type="match status" value="1"/>
</dbReference>
<dbReference type="Proteomes" id="UP000289738">
    <property type="component" value="Chromosome A10"/>
</dbReference>
<organism evidence="5 6">
    <name type="scientific">Arachis hypogaea</name>
    <name type="common">Peanut</name>
    <dbReference type="NCBI Taxonomy" id="3818"/>
    <lineage>
        <taxon>Eukaryota</taxon>
        <taxon>Viridiplantae</taxon>
        <taxon>Streptophyta</taxon>
        <taxon>Embryophyta</taxon>
        <taxon>Tracheophyta</taxon>
        <taxon>Spermatophyta</taxon>
        <taxon>Magnoliopsida</taxon>
        <taxon>eudicotyledons</taxon>
        <taxon>Gunneridae</taxon>
        <taxon>Pentapetalae</taxon>
        <taxon>rosids</taxon>
        <taxon>fabids</taxon>
        <taxon>Fabales</taxon>
        <taxon>Fabaceae</taxon>
        <taxon>Papilionoideae</taxon>
        <taxon>50 kb inversion clade</taxon>
        <taxon>dalbergioids sensu lato</taxon>
        <taxon>Dalbergieae</taxon>
        <taxon>Pterocarpus clade</taxon>
        <taxon>Arachis</taxon>
    </lineage>
</organism>
<sequence length="417" mass="46493">MLEGGLKWENQNLKDYIDYLRESQGRLWHCMASSSWVWFLVVLAVHVVAGATPLSSSNRCYRAIYSFGDSLADTGNSNYDTNHTLSSSQTLALHVPYGETFFHHPTGRWSDGRLIVDFIAEKMGFPLLKPYLGIKSGTIKDWKPTEGVNFAVAGATALDSSFYLEKGISNVVTNYSLRVQLHWFTEELLPSICHSPSECKEVLGSSLFLVGEIGGNDFNHPLFLRKSIEELRTYVPNVINEISLAIRKLIDLGAQTLLVPGNFPLGCNYVYLSMFKTEDSEAYDKIGCLKWLNKFAEYFNRQLYGEINRLQVLHPNVNIIYADYYHAALQIYQSPTHFGFKESLLSACCPPAGIPNKIKGPIDCGKPGVTVVCDDPSQFISWDGLHLTEAAYKLIAKGLLNGPYTNPSIASSCDSEI</sequence>
<dbReference type="Gene3D" id="3.40.50.1110">
    <property type="entry name" value="SGNH hydrolase"/>
    <property type="match status" value="1"/>
</dbReference>
<dbReference type="PANTHER" id="PTHR22835">
    <property type="entry name" value="ZINC FINGER FYVE DOMAIN CONTAINING PROTEIN"/>
    <property type="match status" value="1"/>
</dbReference>
<evidence type="ECO:0000313" key="6">
    <source>
        <dbReference type="Proteomes" id="UP000289738"/>
    </source>
</evidence>
<evidence type="ECO:0000256" key="4">
    <source>
        <dbReference type="ARBA" id="ARBA00023180"/>
    </source>
</evidence>
<dbReference type="PANTHER" id="PTHR22835:SF670">
    <property type="entry name" value="GDSL-LIKE LIPASE_ACYLHYDROLASE"/>
    <property type="match status" value="1"/>
</dbReference>
<evidence type="ECO:0000256" key="3">
    <source>
        <dbReference type="ARBA" id="ARBA00022801"/>
    </source>
</evidence>
<name>A0A445BBS7_ARAHY</name>
<dbReference type="AlphaFoldDB" id="A0A445BBS7"/>
<dbReference type="GO" id="GO:0016788">
    <property type="term" value="F:hydrolase activity, acting on ester bonds"/>
    <property type="evidence" value="ECO:0007669"/>
    <property type="project" value="InterPro"/>
</dbReference>
<keyword evidence="3" id="KW-0378">Hydrolase</keyword>
<protein>
    <recommendedName>
        <fullName evidence="7">GDSL esterase/lipase</fullName>
    </recommendedName>
</protein>
<evidence type="ECO:0000256" key="2">
    <source>
        <dbReference type="ARBA" id="ARBA00022729"/>
    </source>
</evidence>
<keyword evidence="2" id="KW-0732">Signal</keyword>
<dbReference type="CDD" id="cd01837">
    <property type="entry name" value="SGNH_plant_lipase_like"/>
    <property type="match status" value="1"/>
</dbReference>
<evidence type="ECO:0008006" key="7">
    <source>
        <dbReference type="Google" id="ProtNLM"/>
    </source>
</evidence>
<dbReference type="InterPro" id="IPR036514">
    <property type="entry name" value="SGNH_hydro_sf"/>
</dbReference>
<keyword evidence="4" id="KW-0325">Glycoprotein</keyword>
<comment type="similarity">
    <text evidence="1">Belongs to the 'GDSL' lipolytic enzyme family.</text>
</comment>
<comment type="caution">
    <text evidence="5">The sequence shown here is derived from an EMBL/GenBank/DDBJ whole genome shotgun (WGS) entry which is preliminary data.</text>
</comment>
<dbReference type="InterPro" id="IPR001087">
    <property type="entry name" value="GDSL"/>
</dbReference>
<evidence type="ECO:0000313" key="5">
    <source>
        <dbReference type="EMBL" id="RYR36130.1"/>
    </source>
</evidence>
<reference evidence="5 6" key="1">
    <citation type="submission" date="2019-01" db="EMBL/GenBank/DDBJ databases">
        <title>Sequencing of cultivated peanut Arachis hypogaea provides insights into genome evolution and oil improvement.</title>
        <authorList>
            <person name="Chen X."/>
        </authorList>
    </citation>
    <scope>NUCLEOTIDE SEQUENCE [LARGE SCALE GENOMIC DNA]</scope>
    <source>
        <strain evidence="6">cv. Fuhuasheng</strain>
        <tissue evidence="5">Leaves</tissue>
    </source>
</reference>
<evidence type="ECO:0000256" key="1">
    <source>
        <dbReference type="ARBA" id="ARBA00008668"/>
    </source>
</evidence>
<keyword evidence="6" id="KW-1185">Reference proteome</keyword>
<dbReference type="SUPFAM" id="SSF52266">
    <property type="entry name" value="SGNH hydrolase"/>
    <property type="match status" value="1"/>
</dbReference>
<accession>A0A445BBS7</accession>
<dbReference type="InterPro" id="IPR035669">
    <property type="entry name" value="SGNH_plant_lipase-like"/>
</dbReference>
<proteinExistence type="inferred from homology"/>